<name>A0A0N4Z961_PARTI</name>
<dbReference type="GO" id="GO:0003700">
    <property type="term" value="F:DNA-binding transcription factor activity"/>
    <property type="evidence" value="ECO:0007669"/>
    <property type="project" value="InterPro"/>
</dbReference>
<dbReference type="Pfam" id="PF00250">
    <property type="entry name" value="Forkhead"/>
    <property type="match status" value="1"/>
</dbReference>
<dbReference type="PROSITE" id="PS50039">
    <property type="entry name" value="FORK_HEAD_3"/>
    <property type="match status" value="1"/>
</dbReference>
<keyword evidence="2 5" id="KW-0238">DNA-binding</keyword>
<keyword evidence="4 5" id="KW-0539">Nucleus</keyword>
<dbReference type="Gene3D" id="1.10.10.10">
    <property type="entry name" value="Winged helix-like DNA-binding domain superfamily/Winged helix DNA-binding domain"/>
    <property type="match status" value="1"/>
</dbReference>
<evidence type="ECO:0000259" key="6">
    <source>
        <dbReference type="PROSITE" id="PS50039"/>
    </source>
</evidence>
<proteinExistence type="predicted"/>
<evidence type="ECO:0000313" key="7">
    <source>
        <dbReference type="Proteomes" id="UP000038045"/>
    </source>
</evidence>
<evidence type="ECO:0000256" key="5">
    <source>
        <dbReference type="PROSITE-ProRule" id="PRU00089"/>
    </source>
</evidence>
<dbReference type="WBParaSite" id="PTRK_0000385200.1">
    <property type="protein sequence ID" value="PTRK_0000385200.1"/>
    <property type="gene ID" value="PTRK_0000385200"/>
</dbReference>
<dbReference type="AlphaFoldDB" id="A0A0N4Z961"/>
<dbReference type="GO" id="GO:1990837">
    <property type="term" value="F:sequence-specific double-stranded DNA binding"/>
    <property type="evidence" value="ECO:0007669"/>
    <property type="project" value="TreeGrafter"/>
</dbReference>
<protein>
    <submittedName>
        <fullName evidence="8">Fork-head domain-containing protein</fullName>
    </submittedName>
</protein>
<dbReference type="InterPro" id="IPR052328">
    <property type="entry name" value="FOX_transcription_regulators"/>
</dbReference>
<feature type="domain" description="Fork-head" evidence="6">
    <location>
        <begin position="61"/>
        <end position="135"/>
    </location>
</feature>
<dbReference type="PANTHER" id="PTHR46789:SF2">
    <property type="entry name" value="FORKHEAD BOX PROTEIN R2"/>
    <property type="match status" value="1"/>
</dbReference>
<evidence type="ECO:0000256" key="1">
    <source>
        <dbReference type="ARBA" id="ARBA00023015"/>
    </source>
</evidence>
<organism evidence="7 8">
    <name type="scientific">Parastrongyloides trichosuri</name>
    <name type="common">Possum-specific nematode worm</name>
    <dbReference type="NCBI Taxonomy" id="131310"/>
    <lineage>
        <taxon>Eukaryota</taxon>
        <taxon>Metazoa</taxon>
        <taxon>Ecdysozoa</taxon>
        <taxon>Nematoda</taxon>
        <taxon>Chromadorea</taxon>
        <taxon>Rhabditida</taxon>
        <taxon>Tylenchina</taxon>
        <taxon>Panagrolaimomorpha</taxon>
        <taxon>Strongyloidoidea</taxon>
        <taxon>Strongyloididae</taxon>
        <taxon>Parastrongyloides</taxon>
    </lineage>
</organism>
<dbReference type="STRING" id="131310.A0A0N4Z961"/>
<reference evidence="8" key="1">
    <citation type="submission" date="2017-02" db="UniProtKB">
        <authorList>
            <consortium name="WormBaseParasite"/>
        </authorList>
    </citation>
    <scope>IDENTIFICATION</scope>
</reference>
<dbReference type="InterPro" id="IPR030456">
    <property type="entry name" value="TF_fork_head_CS_2"/>
</dbReference>
<feature type="DNA-binding region" description="Fork-head" evidence="5">
    <location>
        <begin position="61"/>
        <end position="135"/>
    </location>
</feature>
<dbReference type="PRINTS" id="PR00053">
    <property type="entry name" value="FORKHEAD"/>
</dbReference>
<keyword evidence="1" id="KW-0805">Transcription regulation</keyword>
<keyword evidence="7" id="KW-1185">Reference proteome</keyword>
<dbReference type="SMART" id="SM00339">
    <property type="entry name" value="FH"/>
    <property type="match status" value="1"/>
</dbReference>
<evidence type="ECO:0000313" key="8">
    <source>
        <dbReference type="WBParaSite" id="PTRK_0000385200.1"/>
    </source>
</evidence>
<dbReference type="InterPro" id="IPR036388">
    <property type="entry name" value="WH-like_DNA-bd_sf"/>
</dbReference>
<evidence type="ECO:0000256" key="4">
    <source>
        <dbReference type="ARBA" id="ARBA00023242"/>
    </source>
</evidence>
<accession>A0A0N4Z961</accession>
<dbReference type="PROSITE" id="PS00658">
    <property type="entry name" value="FORK_HEAD_2"/>
    <property type="match status" value="1"/>
</dbReference>
<comment type="subcellular location">
    <subcellularLocation>
        <location evidence="5">Nucleus</location>
    </subcellularLocation>
</comment>
<dbReference type="InterPro" id="IPR036390">
    <property type="entry name" value="WH_DNA-bd_sf"/>
</dbReference>
<dbReference type="Proteomes" id="UP000038045">
    <property type="component" value="Unplaced"/>
</dbReference>
<evidence type="ECO:0000256" key="2">
    <source>
        <dbReference type="ARBA" id="ARBA00023125"/>
    </source>
</evidence>
<dbReference type="InterPro" id="IPR001766">
    <property type="entry name" value="Fork_head_dom"/>
</dbReference>
<dbReference type="GO" id="GO:0005634">
    <property type="term" value="C:nucleus"/>
    <property type="evidence" value="ECO:0007669"/>
    <property type="project" value="UniProtKB-SubCell"/>
</dbReference>
<dbReference type="PANTHER" id="PTHR46789">
    <property type="entry name" value="FORKHEAD BOX PROTEIN R1"/>
    <property type="match status" value="1"/>
</dbReference>
<sequence>MTCKFIDSFNYDNIVSDNGTYNFGERMYNQQNIYVNERPYYDDQYNQTQKVSSKIKSNSKRSPIKYYSLVCLALYNTKGYSLSVSDAYKFFKKYFTNMTLSIGTWQNSIRHNLSKGNNIEKRIVEKYCGGKVTRKTIYTFAYDANLGHKSLEQTIEEAMYDIKKDMIKKRSDMIRFLNDNEMLFNDLFNGNICFLPSEDNDVQKENDCFSLRKRRITSCSLNNDFNVKKRCIYNNESNDFEVIENKYTTKQEDTFECIENYGYDLNVLNIFDNENFIQPCYPQEIGFQDQQCFNTISIVPTSNVFNDPYFQSNL</sequence>
<dbReference type="SUPFAM" id="SSF46785">
    <property type="entry name" value="Winged helix' DNA-binding domain"/>
    <property type="match status" value="1"/>
</dbReference>
<keyword evidence="3" id="KW-0804">Transcription</keyword>
<evidence type="ECO:0000256" key="3">
    <source>
        <dbReference type="ARBA" id="ARBA00023163"/>
    </source>
</evidence>